<reference evidence="3 4" key="1">
    <citation type="journal article" date="2020" name="ISME J.">
        <title>Comparative genomics reveals insights into cyanobacterial evolution and habitat adaptation.</title>
        <authorList>
            <person name="Chen M.Y."/>
            <person name="Teng W.K."/>
            <person name="Zhao L."/>
            <person name="Hu C.X."/>
            <person name="Zhou Y.K."/>
            <person name="Han B.P."/>
            <person name="Song L.R."/>
            <person name="Shu W.S."/>
        </authorList>
    </citation>
    <scope>NUCLEOTIDE SEQUENCE [LARGE SCALE GENOMIC DNA]</scope>
    <source>
        <strain evidence="3 4">FACHB-288</strain>
    </source>
</reference>
<dbReference type="PROSITE" id="PS50966">
    <property type="entry name" value="ZF_SWIM"/>
    <property type="match status" value="1"/>
</dbReference>
<feature type="domain" description="SWIM-type" evidence="2">
    <location>
        <begin position="116"/>
        <end position="147"/>
    </location>
</feature>
<dbReference type="Proteomes" id="UP000658514">
    <property type="component" value="Unassembled WGS sequence"/>
</dbReference>
<dbReference type="RefSeq" id="WP_190539266.1">
    <property type="nucleotide sequence ID" value="NZ_CAWPNO010000117.1"/>
</dbReference>
<keyword evidence="4" id="KW-1185">Reference proteome</keyword>
<dbReference type="PANTHER" id="PTHR38133:SF1">
    <property type="entry name" value="SLR1429 PROTEIN"/>
    <property type="match status" value="1"/>
</dbReference>
<gene>
    <name evidence="3" type="ORF">H6G24_06615</name>
</gene>
<comment type="caution">
    <text evidence="3">The sequence shown here is derived from an EMBL/GenBank/DDBJ whole genome shotgun (WGS) entry which is preliminary data.</text>
</comment>
<proteinExistence type="predicted"/>
<dbReference type="PANTHER" id="PTHR38133">
    <property type="entry name" value="SLR1429 PROTEIN"/>
    <property type="match status" value="1"/>
</dbReference>
<dbReference type="EMBL" id="JACJQH010000008">
    <property type="protein sequence ID" value="MBD2195168.1"/>
    <property type="molecule type" value="Genomic_DNA"/>
</dbReference>
<dbReference type="InterPro" id="IPR007527">
    <property type="entry name" value="Znf_SWIM"/>
</dbReference>
<keyword evidence="1" id="KW-0862">Zinc</keyword>
<organism evidence="3 4">
    <name type="scientific">Calothrix parietina FACHB-288</name>
    <dbReference type="NCBI Taxonomy" id="2692896"/>
    <lineage>
        <taxon>Bacteria</taxon>
        <taxon>Bacillati</taxon>
        <taxon>Cyanobacteriota</taxon>
        <taxon>Cyanophyceae</taxon>
        <taxon>Nostocales</taxon>
        <taxon>Calotrichaceae</taxon>
        <taxon>Calothrix</taxon>
    </lineage>
</organism>
<dbReference type="Pfam" id="PF04434">
    <property type="entry name" value="SWIM"/>
    <property type="match status" value="1"/>
</dbReference>
<protein>
    <submittedName>
        <fullName evidence="3">SWIM zinc finger family protein</fullName>
    </submittedName>
</protein>
<evidence type="ECO:0000313" key="3">
    <source>
        <dbReference type="EMBL" id="MBD2195168.1"/>
    </source>
</evidence>
<evidence type="ECO:0000256" key="1">
    <source>
        <dbReference type="PROSITE-ProRule" id="PRU00325"/>
    </source>
</evidence>
<name>A0ABR8A5L4_9CYAN</name>
<keyword evidence="1" id="KW-0479">Metal-binding</keyword>
<keyword evidence="1" id="KW-0863">Zinc-finger</keyword>
<evidence type="ECO:0000313" key="4">
    <source>
        <dbReference type="Proteomes" id="UP000658514"/>
    </source>
</evidence>
<evidence type="ECO:0000259" key="2">
    <source>
        <dbReference type="PROSITE" id="PS50966"/>
    </source>
</evidence>
<accession>A0ABR8A5L4</accession>
<sequence>MTNYTLQASREWWSQRWLDLLDSYRFKKRLERARNYSRQGNVLSIEFKGAKVLARVQGSEPEPYKVSLSLEPFTDEEWGYVIETMSKKAIFAAKLLAGEMPQNIEEVFTANGLSLFPFTLSDVRSKCSCPDKANPCKHVGAVYYQLGDRFSEDPFVLFKLRGRTKEQIISDLRQLRSTKIDLSTTQESDIQQPITTNQNTIKLDSFWHYTEPLDSSLVVIAPSASETVLDVLGAIPLGKEEETVVNITSGDVVMKYLETVYQDVRQKAVLAAMNVGEAS</sequence>